<keyword evidence="3" id="KW-0479">Metal-binding</keyword>
<dbReference type="Gene3D" id="3.40.720.10">
    <property type="entry name" value="Alkaline Phosphatase, subunit A"/>
    <property type="match status" value="2"/>
</dbReference>
<dbReference type="PANTHER" id="PTHR10342">
    <property type="entry name" value="ARYLSULFATASE"/>
    <property type="match status" value="1"/>
</dbReference>
<evidence type="ECO:0000313" key="7">
    <source>
        <dbReference type="EMBL" id="CAD7656835.1"/>
    </source>
</evidence>
<dbReference type="GO" id="GO:0046872">
    <property type="term" value="F:metal ion binding"/>
    <property type="evidence" value="ECO:0007669"/>
    <property type="project" value="UniProtKB-KW"/>
</dbReference>
<evidence type="ECO:0000256" key="4">
    <source>
        <dbReference type="ARBA" id="ARBA00022837"/>
    </source>
</evidence>
<evidence type="ECO:0000256" key="1">
    <source>
        <dbReference type="ARBA" id="ARBA00001913"/>
    </source>
</evidence>
<evidence type="ECO:0000259" key="6">
    <source>
        <dbReference type="Pfam" id="PF00884"/>
    </source>
</evidence>
<gene>
    <name evidence="7" type="ORF">ONB1V03_LOCUS13471</name>
</gene>
<organism evidence="7">
    <name type="scientific">Oppiella nova</name>
    <dbReference type="NCBI Taxonomy" id="334625"/>
    <lineage>
        <taxon>Eukaryota</taxon>
        <taxon>Metazoa</taxon>
        <taxon>Ecdysozoa</taxon>
        <taxon>Arthropoda</taxon>
        <taxon>Chelicerata</taxon>
        <taxon>Arachnida</taxon>
        <taxon>Acari</taxon>
        <taxon>Acariformes</taxon>
        <taxon>Sarcoptiformes</taxon>
        <taxon>Oribatida</taxon>
        <taxon>Brachypylina</taxon>
        <taxon>Oppioidea</taxon>
        <taxon>Oppiidae</taxon>
        <taxon>Oppiella</taxon>
    </lineage>
</organism>
<evidence type="ECO:0000256" key="2">
    <source>
        <dbReference type="ARBA" id="ARBA00008779"/>
    </source>
</evidence>
<evidence type="ECO:0000256" key="5">
    <source>
        <dbReference type="ARBA" id="ARBA00023180"/>
    </source>
</evidence>
<dbReference type="GO" id="GO:0008484">
    <property type="term" value="F:sulfuric ester hydrolase activity"/>
    <property type="evidence" value="ECO:0007669"/>
    <property type="project" value="InterPro"/>
</dbReference>
<dbReference type="InterPro" id="IPR047115">
    <property type="entry name" value="ARSB"/>
</dbReference>
<comment type="similarity">
    <text evidence="2">Belongs to the sulfatase family.</text>
</comment>
<sequence length="670" mass="75917">MFGPNCSASRIRYEYTVPVSGPIVQRPLHASPVVNVAVILAPNFTSNTSHLPNVVVFLVDDFGWSDVGYHSDHVLTPNIDTLAADGIVLNQYYSHTTASTSRASLLTGVHPIHTGLQNLFIMNHSPTGAPLHYKLWPQYLKQYNYSTHMVVWVIKMLEIVSVSQTQMGFNMNPMGGHKNVLILYKGKWTLGFARRDYTPTYRGFDSFVGFWTHTKYNYNHTSCEFYRHFICGEDSRHNTDFTTNGTGVYSTHHFTDRSLHLIDTHNTAQPLFLYVAYQTIHHSPYALMEAPPPHEFPDMFGHIESDQRKTVARMIYSIDQSIGAVVERLHYRQMLANSILVFVSDNSGRSTGMQAYITKGYSYIVLLNDQDYKSKGGEREREGGRVRVQVNPGTNWPFKHTYRPIHGLHEGDIRAPALIWSPLLTKSGYVSDAIVDVTDLLPTVLEAIDGTDSLADETDIYGRSQWSALSNNDRPVRRELIHNVDQVYNVSAIRWHDWKLMQISTLALTAYRSAPAAYSANAAKNGESFKERRTMDRVSCKSYDVLRRMNRAPDYEALSDAVVECGRRPTPVATDDANDCPKGQLCLYNLRHDPCEYHNLIDETDPEFVRFLWNKLVTFNGTSVPPLSLVPLDDRADPSLHNNRWTNWLDTGEQAHQGDGTVANKVHTDL</sequence>
<keyword evidence="4" id="KW-0106">Calcium</keyword>
<dbReference type="InterPro" id="IPR000917">
    <property type="entry name" value="Sulfatase_N"/>
</dbReference>
<accession>A0A7R9MB40</accession>
<dbReference type="Pfam" id="PF00884">
    <property type="entry name" value="Sulfatase"/>
    <property type="match status" value="2"/>
</dbReference>
<keyword evidence="8" id="KW-1185">Reference proteome</keyword>
<dbReference type="SUPFAM" id="SSF53649">
    <property type="entry name" value="Alkaline phosphatase-like"/>
    <property type="match status" value="1"/>
</dbReference>
<dbReference type="PANTHER" id="PTHR10342:SF273">
    <property type="entry name" value="RE14504P"/>
    <property type="match status" value="1"/>
</dbReference>
<dbReference type="CDD" id="cd16029">
    <property type="entry name" value="4-S"/>
    <property type="match status" value="1"/>
</dbReference>
<feature type="domain" description="Sulfatase N-terminal" evidence="6">
    <location>
        <begin position="52"/>
        <end position="150"/>
    </location>
</feature>
<protein>
    <recommendedName>
        <fullName evidence="6">Sulfatase N-terminal domain-containing protein</fullName>
    </recommendedName>
</protein>
<dbReference type="EMBL" id="OC926689">
    <property type="protein sequence ID" value="CAD7656835.1"/>
    <property type="molecule type" value="Genomic_DNA"/>
</dbReference>
<keyword evidence="5" id="KW-0325">Glycoprotein</keyword>
<proteinExistence type="inferred from homology"/>
<dbReference type="AlphaFoldDB" id="A0A7R9MB40"/>
<evidence type="ECO:0000313" key="8">
    <source>
        <dbReference type="Proteomes" id="UP000728032"/>
    </source>
</evidence>
<comment type="cofactor">
    <cofactor evidence="1">
        <name>Ca(2+)</name>
        <dbReference type="ChEBI" id="CHEBI:29108"/>
    </cofactor>
</comment>
<dbReference type="InterPro" id="IPR017850">
    <property type="entry name" value="Alkaline_phosphatase_core_sf"/>
</dbReference>
<dbReference type="Proteomes" id="UP000728032">
    <property type="component" value="Unassembled WGS sequence"/>
</dbReference>
<dbReference type="EMBL" id="CAJPVJ010011864">
    <property type="protein sequence ID" value="CAG2174022.1"/>
    <property type="molecule type" value="Genomic_DNA"/>
</dbReference>
<feature type="domain" description="Sulfatase N-terminal" evidence="6">
    <location>
        <begin position="185"/>
        <end position="448"/>
    </location>
</feature>
<name>A0A7R9MB40_9ACAR</name>
<evidence type="ECO:0000256" key="3">
    <source>
        <dbReference type="ARBA" id="ARBA00022723"/>
    </source>
</evidence>
<reference evidence="7" key="1">
    <citation type="submission" date="2020-11" db="EMBL/GenBank/DDBJ databases">
        <authorList>
            <person name="Tran Van P."/>
        </authorList>
    </citation>
    <scope>NUCLEOTIDE SEQUENCE</scope>
</reference>
<dbReference type="OrthoDB" id="5946264at2759"/>